<dbReference type="PROSITE" id="PS50075">
    <property type="entry name" value="CARRIER"/>
    <property type="match status" value="3"/>
</dbReference>
<dbReference type="PANTHER" id="PTHR45527">
    <property type="entry name" value="NONRIBOSOMAL PEPTIDE SYNTHETASE"/>
    <property type="match status" value="1"/>
</dbReference>
<evidence type="ECO:0000256" key="3">
    <source>
        <dbReference type="ARBA" id="ARBA00022553"/>
    </source>
</evidence>
<evidence type="ECO:0000256" key="5">
    <source>
        <dbReference type="ARBA" id="ARBA00023194"/>
    </source>
</evidence>
<dbReference type="Pfam" id="PF13193">
    <property type="entry name" value="AMP-binding_C"/>
    <property type="match status" value="2"/>
</dbReference>
<dbReference type="Gene3D" id="3.30.300.30">
    <property type="match status" value="3"/>
</dbReference>
<dbReference type="PROSITE" id="PS00012">
    <property type="entry name" value="PHOSPHOPANTETHEINE"/>
    <property type="match status" value="2"/>
</dbReference>
<gene>
    <name evidence="8" type="ORF">F8377_01350</name>
</gene>
<dbReference type="PANTHER" id="PTHR45527:SF1">
    <property type="entry name" value="FATTY ACID SYNTHASE"/>
    <property type="match status" value="1"/>
</dbReference>
<proteinExistence type="predicted"/>
<comment type="cofactor">
    <cofactor evidence="1">
        <name>pantetheine 4'-phosphate</name>
        <dbReference type="ChEBI" id="CHEBI:47942"/>
    </cofactor>
</comment>
<dbReference type="InterPro" id="IPR006162">
    <property type="entry name" value="Ppantetheine_attach_site"/>
</dbReference>
<dbReference type="InterPro" id="IPR001242">
    <property type="entry name" value="Condensation_dom"/>
</dbReference>
<dbReference type="NCBIfam" id="TIGR01733">
    <property type="entry name" value="AA-adenyl-dom"/>
    <property type="match status" value="3"/>
</dbReference>
<dbReference type="InterPro" id="IPR020806">
    <property type="entry name" value="PKS_PP-bd"/>
</dbReference>
<sequence length="3644" mass="399865">MELEKCARDLLAFPDRSLATIGGQNEKERITQQHVWNDTDQDRERPDLISLLLQHTECTPDALAVVDDQHELTYSELVGHATALAKTLRDNGIQEGESVGISLPRSAEMVVSIVATLIAGGRFVPLDPTWPSARRESVAHDAGLSFVFSESNCTLDNQVTCDLDATRALFTPPAAESIAYVIFTSGSTGRPKGAMIRHSAIVERLLWQRDQILFFGSDDASLFKAPLAFDISINEIFLPLVSGGRIVVAAPGVEQDPQCLAQLIHRQGVTFAYLVSSVLDVMLKQAEGTNLLDSLRHVWCGGEMLTQALYRRFRNQLAIPLYHGYGPAEATIGVSHVIYKDDDDRLNTSIGIANPNCRLYVLDNQLRVVPNKEIGELYVAGFLLAEGYINAPGLTASRFVADTFASDGTRMYRTGDLVRRHDDGSLEFVGRADNQVKIRGMRLELEDVESTLVRHPSIDAASVIAEEGRLLGYVTVKKESDETSGGSLNGAAIRSWSADVLPEYMVPAIITVMDELPRTVNGKVDRRALPEPDWNSLTDTPVNAERDGETVALIAEVMAEALGMQTVGAETDFFNMGGDSLRAITLVSALRRVGLEVSVGDIFNARTPQQLARCAEEREVSAEDPEDEPTGEVNALPIVRWFDSVTEHIDGFIQSVEFSVPDDVDQQKARQMLEALLGAHPALRAYIHQSPLRMELPEVPSEDNVVLEATTDLDTLVDLLNPAAGVVLVAGLQLGRLRLVVHHLVVDGVSWNIIGEDLAAAYRGEELATEQTSLRRWAQLLQRAVDTGAFDQQAQRSLPPLPGEDEPLRDPGVPALAQGHEDKPTVRDERCLVHEASVQITDELLNGVPKAFRTGVNPVLLTALSVALARWRRGKQTWSLVEMEGHGRETRFVPGPGGREADLSRTVGWFTCLYPMLIDPSAAALDEKDAEQNSITIPSLAVALNAVKDQIRNIPGNGVPYQAHTWLRGDVDAGRQPQAQVLFNYLGRVSAGTEDFSPTGSTGQLGERRDQNQPLIRELEFNAIAEDTGEGYVLRTTISWGEGRISSDRIDELLMHWDSALHGVAALADHGVLSVGDVDPAPVTAADLATITAQSSGELQDVLPLTSLQHGMYFHSLFDESASSYVEQQVLRLECSEPFDRERFARAARQVIRSHPALSTRPWETEAGDVVAVIDPGIAEQLQVNCVELTVPPELEVLDSDHEDRIDWILQRADEIAADDLSEGISLQNCGPEERREPLMRWTVVMPTSAHCRRHGLDVVLIQTVHHLIADGWSVPIMLQSLIESYRDDTTFASSYDPHAGIAGSVRWVARRDLEKDLSVWREELNNVRPTVLCPHVSSSQERRELLVRDPRVDNLCARVRSSGVGLPDVVHAAWGQVLRALVGCEPGADVVFATSVSGRDIPVPGVADAVGMQLNTIPVLAPGQSDPSLPLTSLLEAVVQHNNRVRDVQHVSLADIARDLGTNASELLDTLVVVEVPLSAQELNYIDSPFRVADIQNNGAPHFPLSLVVNPSSAYPLRLIYDPQRITEVRIQRIASMLAMSVDALLSEPGAEPTVGEASMALSAVVDSVSDGTTLPSLWQRSVEMFRERVALTSFTDDDEAEQWTYEKLDEAAQRMRAMLEHSIEVKKPRVALLMERDVWQVAAIIAITLSGGTYVPVDPLSPRARMELILKDCQPDAVLVAPSAEKMVSEMVSGPVFVVSQETMSGGPWPYVGQVPALASKNDIAYVIYTSGSTGRPKGVAVTHANVTAMLRNARNHVNFKDGDVWSISHSFAFDFSVWEMWAALSSGGRAVIMPYSLMRSQEDASRVLNEQEVSILSQTPTSFSALVPHIGQDSALHTVVFGGEALEARAEADYCREFPDVHFLNMYGITETTVHVTAHECWDGAVDARSSIGLPMDGLRIYVLDERLQPVKPGEIGIIFVAGLQVAAGYWKLPAATASRFVADPFLGGGSRMYCSNDLALVLNNGHLDYVGRADRQVQLRGYRVELGEIESALNAVDGVRESAVVVVELPEGQVTGALLVVDKDIDANSTITRAAAAAREVLPAYMVPQLIEVRTKIPQTINGKRDEQAIQTILGRAPVEQKTGSASDVAEAISSAIADALRIDRSQVEPDSDFFRLGGDSILAIRVTHALARAELNVTPRDFFLGRTPRLIAQRIEHTVNPKISKSNGEQSKHEIEDQSSREIKGAFPAPAMLRRQIALGMSDQFVQARRLNLGPVTVEELENVLPHLIEAHPMLRMRIESSVEFARFVGAQDNAEVAGPIVIPSLDIDELVRTINIAEGRSLVLGCVDNHVVAVAHHAVIDSASWMILEDDLREALTGLCLVPERANYQELSLRELHSAHTASGGDIEYWRELAVLPRPVEDTDQWSSDVVDRFTVTIEGRVSACLQNTAPEVLEVDIQDVIVALVTVAVARAHSEEIREVLDSPVWAVDLEGHGRSDDHVFGRTIGWFTTIAPVGLPLDDPIQAARVAADTRQRHEEGSVPDRRTYQALRYTHPQGHRVLAHGAQILVNYLGRGETDSVLRTPRDPACRWTKYLVEADVFTTEQSLRVDLSVVGTVIPPKRLRTAFAEVAQDFYDSIIHMQKETGRRAPLSVLQRGIWFQSQVASPGTYVAQTALTFDRALDADAVADAFRDTVTVHPAMGAQFQTDDSGQTEQILPWTGHRIDLPVEVMAGDLHEIMHADRCAGIDLNAVPLAKATIVSGSASSRDSGNEERRVGDTLILTYHLALIDGWSRAVMLQTFLERLSLRSDRTGNPELSQAVPDRPSIIDVLLESVDRSKELADSSYWACRLEDMAQPTLVAPQAEEVSAEFDVTELPSQVFATMSEELTHALNDKIRTQAVTLTSVINATVAVALGAVTGETDVVFGQSVSGRDAMTDPTMSDVVGVLLNTVPIRVTPQPEQCIEELVLDVYRQRIDDMEHDSADLGAIQQQLGVGTLFDSLVVVQNFLDPERAEELRAIHGIIDERAEDSTHFPLTWVFTPGPQLGIKLEFRQNVVDKSLAMSALKIVTSALTAYIEQSHVRLAQLAVVPWRQDRTRVASWQKAEDIERTFLDELAEAGRRFPDRIALVDDTQQWCFKELLSRCSDIAQRLTQCGISRGDTVAIAVERSAHSVVALLGTLLAGARYVPLDLTHPDGRLRIILEDSQPSAVLVDSTSQSRIVSLCDLRRIDVTTADPQASIVAPSAMPMDDAYLMYTSGSTGKPKGVVIPHRGLRNMLDNHRRKIFEPATADGRPLRVAHAISFAFDMSWEELFWLVEGHEVRIFSEDLRRDAKAMVQAIRTHQVDVINVTPTVAEQLLAEGMLDTSEYRPHVMLLGGEAVPPGLWKALREADDVRGYNLYGPTEYTINALGVGTDESATPVIGTPVDRTAAFVLDPWLRPVPDGVSGELYLTGSGMAREYRGLPTRTASSMVACPWGAPGERMYRTGDIVRVRDDGMFEYLGRSDDQVKIRGHRVDPGDISALVVSGIDPRIVHCVTVPVQMSGSNALVCHIVAPELCSVDQNEQQRFLTSVRDRMRRELPSYMVPDWWSIVDEIPLTSNGKIDLKALGEGERIKEQGRAPASETEQVTAELFAESLDIEPEDVAVDADYFDMGGHSMAVIKLCALLRGEWGVTVGVREFYALRTVERVAAFVEDRL</sequence>
<feature type="region of interest" description="Disordered" evidence="6">
    <location>
        <begin position="791"/>
        <end position="826"/>
    </location>
</feature>
<feature type="domain" description="Carrier" evidence="7">
    <location>
        <begin position="545"/>
        <end position="619"/>
    </location>
</feature>
<dbReference type="InterPro" id="IPR000873">
    <property type="entry name" value="AMP-dep_synth/lig_dom"/>
</dbReference>
<evidence type="ECO:0000256" key="4">
    <source>
        <dbReference type="ARBA" id="ARBA00022737"/>
    </source>
</evidence>
<dbReference type="NCBIfam" id="NF003417">
    <property type="entry name" value="PRK04813.1"/>
    <property type="match status" value="3"/>
</dbReference>
<dbReference type="Gene3D" id="1.10.1200.10">
    <property type="entry name" value="ACP-like"/>
    <property type="match status" value="2"/>
</dbReference>
<dbReference type="InterPro" id="IPR025110">
    <property type="entry name" value="AMP-bd_C"/>
</dbReference>
<evidence type="ECO:0000256" key="6">
    <source>
        <dbReference type="SAM" id="MobiDB-lite"/>
    </source>
</evidence>
<dbReference type="Gene3D" id="3.30.559.30">
    <property type="entry name" value="Nonribosomal peptide synthetase, condensation domain"/>
    <property type="match status" value="4"/>
</dbReference>
<dbReference type="Gene3D" id="2.30.38.10">
    <property type="entry name" value="Luciferase, Domain 3"/>
    <property type="match status" value="1"/>
</dbReference>
<dbReference type="CDD" id="cd05930">
    <property type="entry name" value="A_NRPS"/>
    <property type="match status" value="1"/>
</dbReference>
<dbReference type="InterPro" id="IPR010060">
    <property type="entry name" value="NRPS_synth"/>
</dbReference>
<keyword evidence="2" id="KW-0596">Phosphopantetheine</keyword>
<dbReference type="InterPro" id="IPR029058">
    <property type="entry name" value="AB_hydrolase_fold"/>
</dbReference>
<evidence type="ECO:0000256" key="2">
    <source>
        <dbReference type="ARBA" id="ARBA00022450"/>
    </source>
</evidence>
<keyword evidence="9" id="KW-1185">Reference proteome</keyword>
<comment type="caution">
    <text evidence="8">The sequence shown here is derived from an EMBL/GenBank/DDBJ whole genome shotgun (WGS) entry which is preliminary data.</text>
</comment>
<dbReference type="SUPFAM" id="SSF47336">
    <property type="entry name" value="ACP-like"/>
    <property type="match status" value="3"/>
</dbReference>
<evidence type="ECO:0000313" key="9">
    <source>
        <dbReference type="Proteomes" id="UP000436181"/>
    </source>
</evidence>
<dbReference type="InterPro" id="IPR042099">
    <property type="entry name" value="ANL_N_sf"/>
</dbReference>
<keyword evidence="4" id="KW-0677">Repeat</keyword>
<dbReference type="Gene3D" id="3.40.50.980">
    <property type="match status" value="2"/>
</dbReference>
<accession>A0ABQ6VMC2</accession>
<evidence type="ECO:0000256" key="1">
    <source>
        <dbReference type="ARBA" id="ARBA00001957"/>
    </source>
</evidence>
<dbReference type="InterPro" id="IPR036736">
    <property type="entry name" value="ACP-like_sf"/>
</dbReference>
<dbReference type="Gene3D" id="3.40.50.1820">
    <property type="entry name" value="alpha/beta hydrolase"/>
    <property type="match status" value="1"/>
</dbReference>
<dbReference type="Proteomes" id="UP000436181">
    <property type="component" value="Unassembled WGS sequence"/>
</dbReference>
<protein>
    <submittedName>
        <fullName evidence="8">Amino acid adenylation domain-containing protein</fullName>
    </submittedName>
</protein>
<dbReference type="SUPFAM" id="SSF56801">
    <property type="entry name" value="Acetyl-CoA synthetase-like"/>
    <property type="match status" value="3"/>
</dbReference>
<dbReference type="InterPro" id="IPR010071">
    <property type="entry name" value="AA_adenyl_dom"/>
</dbReference>
<dbReference type="InterPro" id="IPR045851">
    <property type="entry name" value="AMP-bd_C_sf"/>
</dbReference>
<dbReference type="InterPro" id="IPR023213">
    <property type="entry name" value="CAT-like_dom_sf"/>
</dbReference>
<evidence type="ECO:0000313" key="8">
    <source>
        <dbReference type="EMBL" id="KAB3523606.1"/>
    </source>
</evidence>
<dbReference type="Pfam" id="PF00550">
    <property type="entry name" value="PP-binding"/>
    <property type="match status" value="3"/>
</dbReference>
<dbReference type="Pfam" id="PF00668">
    <property type="entry name" value="Condensation"/>
    <property type="match status" value="4"/>
</dbReference>
<dbReference type="Gene3D" id="3.30.559.10">
    <property type="entry name" value="Chloramphenicol acetyltransferase-like domain"/>
    <property type="match status" value="4"/>
</dbReference>
<keyword evidence="3" id="KW-0597">Phosphoprotein</keyword>
<dbReference type="InterPro" id="IPR020845">
    <property type="entry name" value="AMP-binding_CS"/>
</dbReference>
<dbReference type="Pfam" id="PF00501">
    <property type="entry name" value="AMP-binding"/>
    <property type="match status" value="3"/>
</dbReference>
<dbReference type="SMART" id="SM00823">
    <property type="entry name" value="PKS_PP"/>
    <property type="match status" value="3"/>
</dbReference>
<name>A0ABQ6VMC2_9CORY</name>
<dbReference type="PROSITE" id="PS00455">
    <property type="entry name" value="AMP_BINDING"/>
    <property type="match status" value="3"/>
</dbReference>
<evidence type="ECO:0000259" key="7">
    <source>
        <dbReference type="PROSITE" id="PS50075"/>
    </source>
</evidence>
<feature type="domain" description="Carrier" evidence="7">
    <location>
        <begin position="2091"/>
        <end position="2164"/>
    </location>
</feature>
<organism evidence="8 9">
    <name type="scientific">Corynebacterium zhongnanshanii</name>
    <dbReference type="NCBI Taxonomy" id="2768834"/>
    <lineage>
        <taxon>Bacteria</taxon>
        <taxon>Bacillati</taxon>
        <taxon>Actinomycetota</taxon>
        <taxon>Actinomycetes</taxon>
        <taxon>Mycobacteriales</taxon>
        <taxon>Corynebacteriaceae</taxon>
        <taxon>Corynebacterium</taxon>
    </lineage>
</organism>
<dbReference type="InterPro" id="IPR009081">
    <property type="entry name" value="PP-bd_ACP"/>
</dbReference>
<dbReference type="EMBL" id="WBZJ01000001">
    <property type="protein sequence ID" value="KAB3523606.1"/>
    <property type="molecule type" value="Genomic_DNA"/>
</dbReference>
<reference evidence="8 9" key="1">
    <citation type="submission" date="2019-10" db="EMBL/GenBank/DDBJ databases">
        <title>Corynebacterium sp novel species isolated from the respiratory tract of Marmot.</title>
        <authorList>
            <person name="Zhang G."/>
        </authorList>
    </citation>
    <scope>NUCLEOTIDE SEQUENCE [LARGE SCALE GENOMIC DNA]</scope>
    <source>
        <strain evidence="8 9">336</strain>
    </source>
</reference>
<dbReference type="SUPFAM" id="SSF52777">
    <property type="entry name" value="CoA-dependent acyltransferases"/>
    <property type="match status" value="8"/>
</dbReference>
<dbReference type="Gene3D" id="3.40.50.12780">
    <property type="entry name" value="N-terminal domain of ligase-like"/>
    <property type="match status" value="2"/>
</dbReference>
<feature type="domain" description="Carrier" evidence="7">
    <location>
        <begin position="3567"/>
        <end position="3644"/>
    </location>
</feature>
<keyword evidence="5" id="KW-0045">Antibiotic biosynthesis</keyword>
<dbReference type="NCBIfam" id="TIGR01720">
    <property type="entry name" value="NRPS-para261"/>
    <property type="match status" value="1"/>
</dbReference>